<dbReference type="Pfam" id="PF15915">
    <property type="entry name" value="BAT"/>
    <property type="match status" value="1"/>
</dbReference>
<feature type="domain" description="Bacterioopsin transcriptional activator GAF and HTH associated" evidence="4">
    <location>
        <begin position="6"/>
        <end position="144"/>
    </location>
</feature>
<dbReference type="InterPro" id="IPR036388">
    <property type="entry name" value="WH-like_DNA-bd_sf"/>
</dbReference>
<dbReference type="Proteomes" id="UP000011602">
    <property type="component" value="Unassembled WGS sequence"/>
</dbReference>
<keyword evidence="1" id="KW-0805">Transcription regulation</keyword>
<comment type="caution">
    <text evidence="5">The sequence shown here is derived from an EMBL/GenBank/DDBJ whole genome shotgun (WGS) entry which is preliminary data.</text>
</comment>
<evidence type="ECO:0000259" key="3">
    <source>
        <dbReference type="Pfam" id="PF04967"/>
    </source>
</evidence>
<dbReference type="InterPro" id="IPR031803">
    <property type="entry name" value="BAT_GAF/HTH-assoc"/>
</dbReference>
<dbReference type="PANTHER" id="PTHR34236:SF1">
    <property type="entry name" value="DIMETHYL SULFOXIDE REDUCTASE TRANSCRIPTIONAL ACTIVATOR"/>
    <property type="match status" value="1"/>
</dbReference>
<organism evidence="5 6">
    <name type="scientific">Natronolimnohabitans innermongolicus JCM 12255</name>
    <dbReference type="NCBI Taxonomy" id="1227499"/>
    <lineage>
        <taxon>Archaea</taxon>
        <taxon>Methanobacteriati</taxon>
        <taxon>Methanobacteriota</taxon>
        <taxon>Stenosarchaea group</taxon>
        <taxon>Halobacteria</taxon>
        <taxon>Halobacteriales</taxon>
        <taxon>Natrialbaceae</taxon>
        <taxon>Natronolimnohabitans</taxon>
    </lineage>
</organism>
<dbReference type="Pfam" id="PF04967">
    <property type="entry name" value="HTH_10"/>
    <property type="match status" value="1"/>
</dbReference>
<dbReference type="STRING" id="1227499.C493_20085"/>
<sequence length="219" mass="24424">MSIVAEFSLSTEEFVFGSALSTAEDMQIELEAIIPTGPRLVPYFWATGDGFEGFERNVLSDPSVESITQLDRIDDTALYRTAWGTDVDSLLQGLADTEAVVLEAMTADDGWHFRVRFSDRHLLGQFYDYCTERGIDIDIERVHALSEASRAGRVFDLTPEQREAIVLAVRWGYFAVPRETDLSQIADELGISQQAASKRVRRGADKVLRGALLDPGTWT</sequence>
<dbReference type="OrthoDB" id="156233at2157"/>
<dbReference type="Gene3D" id="1.10.10.10">
    <property type="entry name" value="Winged helix-like DNA-binding domain superfamily/Winged helix DNA-binding domain"/>
    <property type="match status" value="1"/>
</dbReference>
<gene>
    <name evidence="5" type="ORF">C493_20085</name>
</gene>
<proteinExistence type="predicted"/>
<dbReference type="PANTHER" id="PTHR34236">
    <property type="entry name" value="DIMETHYL SULFOXIDE REDUCTASE TRANSCRIPTIONAL ACTIVATOR"/>
    <property type="match status" value="1"/>
</dbReference>
<accession>L9WJS8</accession>
<evidence type="ECO:0000256" key="1">
    <source>
        <dbReference type="ARBA" id="ARBA00023015"/>
    </source>
</evidence>
<dbReference type="PATRIC" id="fig|1227499.3.peg.4125"/>
<evidence type="ECO:0000313" key="6">
    <source>
        <dbReference type="Proteomes" id="UP000011602"/>
    </source>
</evidence>
<reference evidence="5 6" key="1">
    <citation type="journal article" date="2014" name="PLoS Genet.">
        <title>Phylogenetically driven sequencing of extremely halophilic archaea reveals strategies for static and dynamic osmo-response.</title>
        <authorList>
            <person name="Becker E.A."/>
            <person name="Seitzer P.M."/>
            <person name="Tritt A."/>
            <person name="Larsen D."/>
            <person name="Krusor M."/>
            <person name="Yao A.I."/>
            <person name="Wu D."/>
            <person name="Madern D."/>
            <person name="Eisen J.A."/>
            <person name="Darling A.E."/>
            <person name="Facciotti M.T."/>
        </authorList>
    </citation>
    <scope>NUCLEOTIDE SEQUENCE [LARGE SCALE GENOMIC DNA]</scope>
    <source>
        <strain evidence="5 6">JCM 12255</strain>
    </source>
</reference>
<feature type="domain" description="HTH bat-type" evidence="3">
    <location>
        <begin position="157"/>
        <end position="208"/>
    </location>
</feature>
<dbReference type="AlphaFoldDB" id="L9WJS8"/>
<dbReference type="EMBL" id="AOHZ01000094">
    <property type="protein sequence ID" value="ELY49632.1"/>
    <property type="molecule type" value="Genomic_DNA"/>
</dbReference>
<evidence type="ECO:0000259" key="4">
    <source>
        <dbReference type="Pfam" id="PF15915"/>
    </source>
</evidence>
<dbReference type="SUPFAM" id="SSF88659">
    <property type="entry name" value="Sigma3 and sigma4 domains of RNA polymerase sigma factors"/>
    <property type="match status" value="1"/>
</dbReference>
<dbReference type="InterPro" id="IPR013324">
    <property type="entry name" value="RNA_pol_sigma_r3/r4-like"/>
</dbReference>
<dbReference type="RefSeq" id="WP_007261271.1">
    <property type="nucleotide sequence ID" value="NZ_AOHZ01000094.1"/>
</dbReference>
<protein>
    <submittedName>
        <fullName evidence="5">Bacterio-opsin activator HTH domain-containing protein</fullName>
    </submittedName>
</protein>
<dbReference type="InterPro" id="IPR007050">
    <property type="entry name" value="HTH_bacterioopsin"/>
</dbReference>
<evidence type="ECO:0000313" key="5">
    <source>
        <dbReference type="EMBL" id="ELY49632.1"/>
    </source>
</evidence>
<dbReference type="eggNOG" id="arCOG02280">
    <property type="taxonomic scope" value="Archaea"/>
</dbReference>
<keyword evidence="6" id="KW-1185">Reference proteome</keyword>
<evidence type="ECO:0000256" key="2">
    <source>
        <dbReference type="ARBA" id="ARBA00023163"/>
    </source>
</evidence>
<name>L9WJS8_9EURY</name>
<keyword evidence="2" id="KW-0804">Transcription</keyword>